<dbReference type="InterPro" id="IPR014030">
    <property type="entry name" value="Ketoacyl_synth_N"/>
</dbReference>
<dbReference type="OrthoDB" id="7061549at2"/>
<evidence type="ECO:0000313" key="3">
    <source>
        <dbReference type="EMBL" id="AWT44326.1"/>
    </source>
</evidence>
<gene>
    <name evidence="3" type="ORF">DMT42_19775</name>
</gene>
<dbReference type="AlphaFoldDB" id="A0A2U9P3V4"/>
<dbReference type="PANTHER" id="PTHR11712:SF336">
    <property type="entry name" value="3-OXOACYL-[ACYL-CARRIER-PROTEIN] SYNTHASE, MITOCHONDRIAL"/>
    <property type="match status" value="1"/>
</dbReference>
<protein>
    <recommendedName>
        <fullName evidence="2">Beta-ketoacyl synthase-like N-terminal domain-containing protein</fullName>
    </recommendedName>
</protein>
<proteinExistence type="predicted"/>
<dbReference type="PANTHER" id="PTHR11712">
    <property type="entry name" value="POLYKETIDE SYNTHASE-RELATED"/>
    <property type="match status" value="1"/>
</dbReference>
<organism evidence="3 4">
    <name type="scientific">Streptomyces actuosus</name>
    <dbReference type="NCBI Taxonomy" id="1885"/>
    <lineage>
        <taxon>Bacteria</taxon>
        <taxon>Bacillati</taxon>
        <taxon>Actinomycetota</taxon>
        <taxon>Actinomycetes</taxon>
        <taxon>Kitasatosporales</taxon>
        <taxon>Streptomycetaceae</taxon>
        <taxon>Streptomyces</taxon>
    </lineage>
</organism>
<evidence type="ECO:0000313" key="4">
    <source>
        <dbReference type="Proteomes" id="UP000247634"/>
    </source>
</evidence>
<feature type="domain" description="Beta-ketoacyl synthase-like N-terminal" evidence="2">
    <location>
        <begin position="80"/>
        <end position="216"/>
    </location>
</feature>
<dbReference type="SUPFAM" id="SSF53901">
    <property type="entry name" value="Thiolase-like"/>
    <property type="match status" value="1"/>
</dbReference>
<dbReference type="InterPro" id="IPR000794">
    <property type="entry name" value="Beta-ketoacyl_synthase"/>
</dbReference>
<dbReference type="RefSeq" id="WP_110629228.1">
    <property type="nucleotide sequence ID" value="NZ_CP029788.1"/>
</dbReference>
<reference evidence="3 4" key="1">
    <citation type="submission" date="2018-06" db="EMBL/GenBank/DDBJ databases">
        <title>The complete genome sequence of a nosiheptide producer Streptomyces actuosus ATCC 25421: deducing the ability of producing a new class III lantibiotics.</title>
        <authorList>
            <person name="Liu W."/>
            <person name="Sun F."/>
            <person name="Hu Y."/>
        </authorList>
    </citation>
    <scope>NUCLEOTIDE SEQUENCE [LARGE SCALE GENOMIC DNA]</scope>
    <source>
        <strain evidence="3 4">ATCC 25421</strain>
    </source>
</reference>
<dbReference type="InterPro" id="IPR016039">
    <property type="entry name" value="Thiolase-like"/>
</dbReference>
<keyword evidence="4" id="KW-1185">Reference proteome</keyword>
<evidence type="ECO:0000259" key="2">
    <source>
        <dbReference type="Pfam" id="PF00109"/>
    </source>
</evidence>
<accession>A0A2U9P3V4</accession>
<dbReference type="GO" id="GO:0004315">
    <property type="term" value="F:3-oxoacyl-[acyl-carrier-protein] synthase activity"/>
    <property type="evidence" value="ECO:0007669"/>
    <property type="project" value="TreeGrafter"/>
</dbReference>
<sequence length="376" mass="38573">MTVTQQPYDTGQPAGTGELRISGVSVLSAAGVGLDALRDRLRGPEPVLGGDEPCASDAADYAGLPGRVAAVPDFKITDYVPRKGTKNLDRTTRLGLAASTLLKRELSERAEIPEASWEATGIAMGTVVGSLRSSVELDVDILQGQGTDLVNPAVFPNTTMNCCASQIAIWHTFRGPNSTLANGTVSALSALRYAARLIRCGHAGRMLVGGVEELSPHTAWGTRLKKEVQESVPVGEGAALVALEPAGPDAPPALATVTACEVLFARERTQAGYAEALGRAVDRARQAAEAAGTGVELVLPGTVGTFLQGAEESVLDRFDAERVDVRGAVGECGGALGAMQLAAAVALGRPGTGVLITGIDESGAVAAAVLTIGERA</sequence>
<evidence type="ECO:0000256" key="1">
    <source>
        <dbReference type="ARBA" id="ARBA00022679"/>
    </source>
</evidence>
<dbReference type="GO" id="GO:0006633">
    <property type="term" value="P:fatty acid biosynthetic process"/>
    <property type="evidence" value="ECO:0007669"/>
    <property type="project" value="TreeGrafter"/>
</dbReference>
<dbReference type="Gene3D" id="3.40.47.10">
    <property type="match status" value="1"/>
</dbReference>
<name>A0A2U9P3V4_STRAS</name>
<dbReference type="Proteomes" id="UP000247634">
    <property type="component" value="Chromosome"/>
</dbReference>
<dbReference type="EMBL" id="CP029788">
    <property type="protein sequence ID" value="AWT44326.1"/>
    <property type="molecule type" value="Genomic_DNA"/>
</dbReference>
<dbReference type="Pfam" id="PF00109">
    <property type="entry name" value="ketoacyl-synt"/>
    <property type="match status" value="1"/>
</dbReference>
<dbReference type="KEGG" id="sact:DMT42_19775"/>
<keyword evidence="1" id="KW-0808">Transferase</keyword>